<evidence type="ECO:0000256" key="1">
    <source>
        <dbReference type="SAM" id="Phobius"/>
    </source>
</evidence>
<feature type="transmembrane region" description="Helical" evidence="1">
    <location>
        <begin position="6"/>
        <end position="23"/>
    </location>
</feature>
<sequence length="155" mass="17760">MELGTTLIGIICVAICAMPFVLTNRSKKAIVKRQLIVLKDLASQHNNTITQNEIKSFYAIGIDESKKSVSFILKEETEVEQQFIDLSTIKSCEIVNITKSKHIDRLYLKLIPIDKTKKEVNLEFFNADVSYQLGEELQSIEKWNKIINNLLETKQ</sequence>
<protein>
    <submittedName>
        <fullName evidence="2">Uncharacterized protein</fullName>
    </submittedName>
</protein>
<organism evidence="2 3">
    <name type="scientific">Algibacter lectus</name>
    <dbReference type="NCBI Taxonomy" id="221126"/>
    <lineage>
        <taxon>Bacteria</taxon>
        <taxon>Pseudomonadati</taxon>
        <taxon>Bacteroidota</taxon>
        <taxon>Flavobacteriia</taxon>
        <taxon>Flavobacteriales</taxon>
        <taxon>Flavobacteriaceae</taxon>
        <taxon>Algibacter</taxon>
    </lineage>
</organism>
<keyword evidence="1" id="KW-0812">Transmembrane</keyword>
<accession>A0A4R8MBU5</accession>
<keyword evidence="1" id="KW-0472">Membrane</keyword>
<dbReference type="EMBL" id="SORL01000009">
    <property type="protein sequence ID" value="TDY61335.1"/>
    <property type="molecule type" value="Genomic_DNA"/>
</dbReference>
<gene>
    <name evidence="2" type="ORF">DFQ06_2662</name>
</gene>
<reference evidence="2 3" key="1">
    <citation type="submission" date="2019-03" db="EMBL/GenBank/DDBJ databases">
        <title>Genomic Encyclopedia of Type Strains, Phase III (KMG-III): the genomes of soil and plant-associated and newly described type strains.</title>
        <authorList>
            <person name="Whitman W."/>
        </authorList>
    </citation>
    <scope>NUCLEOTIDE SEQUENCE [LARGE SCALE GENOMIC DNA]</scope>
    <source>
        <strain evidence="2 3">CECT 8301</strain>
    </source>
</reference>
<dbReference type="AlphaFoldDB" id="A0A4R8MBU5"/>
<comment type="caution">
    <text evidence="2">The sequence shown here is derived from an EMBL/GenBank/DDBJ whole genome shotgun (WGS) entry which is preliminary data.</text>
</comment>
<dbReference type="RefSeq" id="WP_133968071.1">
    <property type="nucleotide sequence ID" value="NZ_SORL01000009.1"/>
</dbReference>
<evidence type="ECO:0000313" key="2">
    <source>
        <dbReference type="EMBL" id="TDY61335.1"/>
    </source>
</evidence>
<keyword evidence="1" id="KW-1133">Transmembrane helix</keyword>
<evidence type="ECO:0000313" key="3">
    <source>
        <dbReference type="Proteomes" id="UP000294824"/>
    </source>
</evidence>
<proteinExistence type="predicted"/>
<keyword evidence="3" id="KW-1185">Reference proteome</keyword>
<dbReference type="Proteomes" id="UP000294824">
    <property type="component" value="Unassembled WGS sequence"/>
</dbReference>
<name>A0A4R8MBU5_9FLAO</name>